<dbReference type="GO" id="GO:0005524">
    <property type="term" value="F:ATP binding"/>
    <property type="evidence" value="ECO:0007669"/>
    <property type="project" value="UniProtKB-KW"/>
</dbReference>
<organism evidence="12 13">
    <name type="scientific">Adhaeribacter rhizoryzae</name>
    <dbReference type="NCBI Taxonomy" id="2607907"/>
    <lineage>
        <taxon>Bacteria</taxon>
        <taxon>Pseudomonadati</taxon>
        <taxon>Bacteroidota</taxon>
        <taxon>Cytophagia</taxon>
        <taxon>Cytophagales</taxon>
        <taxon>Hymenobacteraceae</taxon>
        <taxon>Adhaeribacter</taxon>
    </lineage>
</organism>
<dbReference type="Proteomes" id="UP000323426">
    <property type="component" value="Unassembled WGS sequence"/>
</dbReference>
<dbReference type="GO" id="GO:0016887">
    <property type="term" value="F:ATP hydrolysis activity"/>
    <property type="evidence" value="ECO:0007669"/>
    <property type="project" value="InterPro"/>
</dbReference>
<dbReference type="Pfam" id="PF00005">
    <property type="entry name" value="ABC_tran"/>
    <property type="match status" value="1"/>
</dbReference>
<keyword evidence="5" id="KW-0547">Nucleotide-binding</keyword>
<feature type="domain" description="ABC transmembrane type-1" evidence="11">
    <location>
        <begin position="27"/>
        <end position="328"/>
    </location>
</feature>
<keyword evidence="6 12" id="KW-0067">ATP-binding</keyword>
<evidence type="ECO:0000256" key="3">
    <source>
        <dbReference type="ARBA" id="ARBA00022475"/>
    </source>
</evidence>
<dbReference type="InterPro" id="IPR003439">
    <property type="entry name" value="ABC_transporter-like_ATP-bd"/>
</dbReference>
<dbReference type="RefSeq" id="WP_150089333.1">
    <property type="nucleotide sequence ID" value="NZ_VWSF01000011.1"/>
</dbReference>
<protein>
    <submittedName>
        <fullName evidence="12">ABC transporter ATP-binding protein</fullName>
    </submittedName>
</protein>
<comment type="subcellular location">
    <subcellularLocation>
        <location evidence="1">Cell membrane</location>
        <topology evidence="1">Multi-pass membrane protein</topology>
    </subcellularLocation>
</comment>
<accession>A0A5M6D9I3</accession>
<keyword evidence="7 9" id="KW-1133">Transmembrane helix</keyword>
<feature type="domain" description="ABC transporter" evidence="10">
    <location>
        <begin position="361"/>
        <end position="589"/>
    </location>
</feature>
<proteinExistence type="predicted"/>
<comment type="caution">
    <text evidence="12">The sequence shown here is derived from an EMBL/GenBank/DDBJ whole genome shotgun (WGS) entry which is preliminary data.</text>
</comment>
<dbReference type="InterPro" id="IPR011527">
    <property type="entry name" value="ABC1_TM_dom"/>
</dbReference>
<dbReference type="Gene3D" id="3.40.50.300">
    <property type="entry name" value="P-loop containing nucleotide triphosphate hydrolases"/>
    <property type="match status" value="1"/>
</dbReference>
<evidence type="ECO:0000256" key="6">
    <source>
        <dbReference type="ARBA" id="ARBA00022840"/>
    </source>
</evidence>
<sequence>MNAGILIKSLNCIKYYLTSSQKREGMAMLFLSIFSSLLDVIGLAALVPLIIAASETGYIQKNKYFSFLFSSLGFSSESAFLIFAVLVIFCFFLLKNLFSTWINYRQVKFSAAIANTIIHRQYTKFTGLPFWLFNNMGHINIMYYIIDIPSQFISGIFRGLFVIFSEFVILIIIIAGILLFKPTLLILLVVILGPTTILTYNALKKRGSKIGQRANEIRPVATGITADSLLGHVEIKLAEKEEEFKNIISGYIKELQTLEAKGYLLSLIPIKIIEMVTILGVVTIFIYSLIFVDNPKELLAILGLFTAAAYRLMPSVNRLMVGMVELKKNQYTINLLKEFDEYDEQVTGPTPQKPLQFKSEIKLDQVSFSFPGKDIPVLKEVSLEIKKGEKVGFIGSSGAGKTTLMNLLLRFYTESNGGIYVDGVKLSDKNLKAWRRLIGYVKQDAFLMNASIKDNITLFDKAVDEQRLADALEKASLQEFVAALPNGVETPIGDRGSKLSGGQRQRIGIARALYKKTEILIFDEATSALDNTTEKEVNEAIKNLSDTNITILIIAHRYTSLKECNRIFELKNGEIISQRSYSELIKEAI</sequence>
<evidence type="ECO:0000313" key="12">
    <source>
        <dbReference type="EMBL" id="KAA5544218.1"/>
    </source>
</evidence>
<dbReference type="PANTHER" id="PTHR24221">
    <property type="entry name" value="ATP-BINDING CASSETTE SUB-FAMILY B"/>
    <property type="match status" value="1"/>
</dbReference>
<dbReference type="GO" id="GO:0005886">
    <property type="term" value="C:plasma membrane"/>
    <property type="evidence" value="ECO:0007669"/>
    <property type="project" value="UniProtKB-SubCell"/>
</dbReference>
<dbReference type="Gene3D" id="1.20.1560.10">
    <property type="entry name" value="ABC transporter type 1, transmembrane domain"/>
    <property type="match status" value="1"/>
</dbReference>
<reference evidence="12 13" key="1">
    <citation type="submission" date="2019-09" db="EMBL/GenBank/DDBJ databases">
        <title>Genome sequence and assembly of Adhaeribacter sp.</title>
        <authorList>
            <person name="Chhetri G."/>
        </authorList>
    </citation>
    <scope>NUCLEOTIDE SEQUENCE [LARGE SCALE GENOMIC DNA]</scope>
    <source>
        <strain evidence="12 13">DK36</strain>
    </source>
</reference>
<dbReference type="InterPro" id="IPR003593">
    <property type="entry name" value="AAA+_ATPase"/>
</dbReference>
<dbReference type="InterPro" id="IPR036640">
    <property type="entry name" value="ABC1_TM_sf"/>
</dbReference>
<evidence type="ECO:0000256" key="7">
    <source>
        <dbReference type="ARBA" id="ARBA00022989"/>
    </source>
</evidence>
<dbReference type="EMBL" id="VWSF01000011">
    <property type="protein sequence ID" value="KAA5544218.1"/>
    <property type="molecule type" value="Genomic_DNA"/>
</dbReference>
<dbReference type="SUPFAM" id="SSF90123">
    <property type="entry name" value="ABC transporter transmembrane region"/>
    <property type="match status" value="1"/>
</dbReference>
<feature type="transmembrane region" description="Helical" evidence="9">
    <location>
        <begin position="26"/>
        <end position="52"/>
    </location>
</feature>
<dbReference type="SUPFAM" id="SSF52540">
    <property type="entry name" value="P-loop containing nucleoside triphosphate hydrolases"/>
    <property type="match status" value="1"/>
</dbReference>
<feature type="transmembrane region" description="Helical" evidence="9">
    <location>
        <begin position="272"/>
        <end position="292"/>
    </location>
</feature>
<keyword evidence="4 9" id="KW-0812">Transmembrane</keyword>
<dbReference type="PROSITE" id="PS50929">
    <property type="entry name" value="ABC_TM1F"/>
    <property type="match status" value="1"/>
</dbReference>
<evidence type="ECO:0000313" key="13">
    <source>
        <dbReference type="Proteomes" id="UP000323426"/>
    </source>
</evidence>
<evidence type="ECO:0000256" key="8">
    <source>
        <dbReference type="ARBA" id="ARBA00023136"/>
    </source>
</evidence>
<feature type="transmembrane region" description="Helical" evidence="9">
    <location>
        <begin position="184"/>
        <end position="203"/>
    </location>
</feature>
<dbReference type="GO" id="GO:0140359">
    <property type="term" value="F:ABC-type transporter activity"/>
    <property type="evidence" value="ECO:0007669"/>
    <property type="project" value="InterPro"/>
</dbReference>
<gene>
    <name evidence="12" type="ORF">F0145_15025</name>
</gene>
<feature type="transmembrane region" description="Helical" evidence="9">
    <location>
        <begin position="64"/>
        <end position="94"/>
    </location>
</feature>
<evidence type="ECO:0000256" key="1">
    <source>
        <dbReference type="ARBA" id="ARBA00004651"/>
    </source>
</evidence>
<evidence type="ECO:0000256" key="4">
    <source>
        <dbReference type="ARBA" id="ARBA00022692"/>
    </source>
</evidence>
<dbReference type="InterPro" id="IPR027417">
    <property type="entry name" value="P-loop_NTPase"/>
</dbReference>
<name>A0A5M6D9I3_9BACT</name>
<dbReference type="InterPro" id="IPR039421">
    <property type="entry name" value="Type_1_exporter"/>
</dbReference>
<dbReference type="InterPro" id="IPR017871">
    <property type="entry name" value="ABC_transporter-like_CS"/>
</dbReference>
<keyword evidence="3" id="KW-1003">Cell membrane</keyword>
<evidence type="ECO:0000256" key="5">
    <source>
        <dbReference type="ARBA" id="ARBA00022741"/>
    </source>
</evidence>
<keyword evidence="2" id="KW-0813">Transport</keyword>
<dbReference type="AlphaFoldDB" id="A0A5M6D9I3"/>
<evidence type="ECO:0000259" key="11">
    <source>
        <dbReference type="PROSITE" id="PS50929"/>
    </source>
</evidence>
<dbReference type="PROSITE" id="PS00211">
    <property type="entry name" value="ABC_TRANSPORTER_1"/>
    <property type="match status" value="1"/>
</dbReference>
<dbReference type="SMART" id="SM00382">
    <property type="entry name" value="AAA"/>
    <property type="match status" value="1"/>
</dbReference>
<dbReference type="PROSITE" id="PS50893">
    <property type="entry name" value="ABC_TRANSPORTER_2"/>
    <property type="match status" value="1"/>
</dbReference>
<keyword evidence="8 9" id="KW-0472">Membrane</keyword>
<evidence type="ECO:0000256" key="2">
    <source>
        <dbReference type="ARBA" id="ARBA00022448"/>
    </source>
</evidence>
<feature type="transmembrane region" description="Helical" evidence="9">
    <location>
        <begin position="298"/>
        <end position="313"/>
    </location>
</feature>
<dbReference type="PANTHER" id="PTHR24221:SF654">
    <property type="entry name" value="ATP-BINDING CASSETTE SUB-FAMILY B MEMBER 6"/>
    <property type="match status" value="1"/>
</dbReference>
<feature type="transmembrane region" description="Helical" evidence="9">
    <location>
        <begin position="158"/>
        <end position="178"/>
    </location>
</feature>
<evidence type="ECO:0000256" key="9">
    <source>
        <dbReference type="SAM" id="Phobius"/>
    </source>
</evidence>
<dbReference type="GO" id="GO:0034040">
    <property type="term" value="F:ATPase-coupled lipid transmembrane transporter activity"/>
    <property type="evidence" value="ECO:0007669"/>
    <property type="project" value="TreeGrafter"/>
</dbReference>
<dbReference type="FunFam" id="3.40.50.300:FF:000299">
    <property type="entry name" value="ABC transporter ATP-binding protein/permease"/>
    <property type="match status" value="1"/>
</dbReference>
<evidence type="ECO:0000259" key="10">
    <source>
        <dbReference type="PROSITE" id="PS50893"/>
    </source>
</evidence>
<keyword evidence="13" id="KW-1185">Reference proteome</keyword>
<feature type="transmembrane region" description="Helical" evidence="9">
    <location>
        <begin position="128"/>
        <end position="146"/>
    </location>
</feature>